<keyword evidence="3 6" id="KW-0815">Transposition</keyword>
<evidence type="ECO:0000256" key="2">
    <source>
        <dbReference type="ARBA" id="ARBA00010961"/>
    </source>
</evidence>
<dbReference type="GO" id="GO:0006313">
    <property type="term" value="P:DNA transposition"/>
    <property type="evidence" value="ECO:0007669"/>
    <property type="project" value="UniProtKB-UniRule"/>
</dbReference>
<evidence type="ECO:0000313" key="9">
    <source>
        <dbReference type="Proteomes" id="UP000646478"/>
    </source>
</evidence>
<reference evidence="8" key="2">
    <citation type="submission" date="2020-09" db="EMBL/GenBank/DDBJ databases">
        <authorList>
            <person name="Sun Q."/>
            <person name="Zhou Y."/>
        </authorList>
    </citation>
    <scope>NUCLEOTIDE SEQUENCE</scope>
    <source>
        <strain evidence="8">CGMCC 1.15082</strain>
    </source>
</reference>
<evidence type="ECO:0000256" key="5">
    <source>
        <dbReference type="ARBA" id="ARBA00023172"/>
    </source>
</evidence>
<protein>
    <recommendedName>
        <fullName evidence="6">Mutator family transposase</fullName>
    </recommendedName>
</protein>
<dbReference type="InterPro" id="IPR001207">
    <property type="entry name" value="Transposase_mutator"/>
</dbReference>
<keyword evidence="9" id="KW-1185">Reference proteome</keyword>
<feature type="compositionally biased region" description="Polar residues" evidence="7">
    <location>
        <begin position="96"/>
        <end position="108"/>
    </location>
</feature>
<feature type="region of interest" description="Disordered" evidence="7">
    <location>
        <begin position="96"/>
        <end position="115"/>
    </location>
</feature>
<dbReference type="Pfam" id="PF00872">
    <property type="entry name" value="Transposase_mut"/>
    <property type="match status" value="1"/>
</dbReference>
<evidence type="ECO:0000313" key="8">
    <source>
        <dbReference type="EMBL" id="GGB05567.1"/>
    </source>
</evidence>
<accession>A0A916SL84</accession>
<gene>
    <name evidence="8" type="ORF">GCM10011491_37070</name>
</gene>
<sequence length="115" mass="13051">MRDRALEASTEDRITFTSAILPRWARRTKSLDALLPVLYLRGISTGNFQEALAALMGKDAPNLSPSVIGRLKEEWQVDYDRWQRRDLSARRYVSAAGSTRASTCSTRFPNRCSRT</sequence>
<keyword evidence="5 6" id="KW-0233">DNA recombination</keyword>
<dbReference type="GO" id="GO:0003677">
    <property type="term" value="F:DNA binding"/>
    <property type="evidence" value="ECO:0007669"/>
    <property type="project" value="UniProtKB-UniRule"/>
</dbReference>
<dbReference type="EMBL" id="BMHH01000019">
    <property type="protein sequence ID" value="GGB05567.1"/>
    <property type="molecule type" value="Genomic_DNA"/>
</dbReference>
<dbReference type="AlphaFoldDB" id="A0A916SL84"/>
<comment type="similarity">
    <text evidence="2 6">Belongs to the transposase mutator family.</text>
</comment>
<keyword evidence="4 6" id="KW-0238">DNA-binding</keyword>
<evidence type="ECO:0000256" key="1">
    <source>
        <dbReference type="ARBA" id="ARBA00002190"/>
    </source>
</evidence>
<reference evidence="8" key="1">
    <citation type="journal article" date="2014" name="Int. J. Syst. Evol. Microbiol.">
        <title>Complete genome sequence of Corynebacterium casei LMG S-19264T (=DSM 44701T), isolated from a smear-ripened cheese.</title>
        <authorList>
            <consortium name="US DOE Joint Genome Institute (JGI-PGF)"/>
            <person name="Walter F."/>
            <person name="Albersmeier A."/>
            <person name="Kalinowski J."/>
            <person name="Ruckert C."/>
        </authorList>
    </citation>
    <scope>NUCLEOTIDE SEQUENCE</scope>
    <source>
        <strain evidence="8">CGMCC 1.15082</strain>
    </source>
</reference>
<dbReference type="GO" id="GO:0004803">
    <property type="term" value="F:transposase activity"/>
    <property type="evidence" value="ECO:0007669"/>
    <property type="project" value="UniProtKB-UniRule"/>
</dbReference>
<dbReference type="PANTHER" id="PTHR33217:SF9">
    <property type="entry name" value="MUTATOR FAMILY TRANSPOSASE"/>
    <property type="match status" value="1"/>
</dbReference>
<name>A0A916SL84_9HYPH</name>
<comment type="caution">
    <text evidence="8">The sequence shown here is derived from an EMBL/GenBank/DDBJ whole genome shotgun (WGS) entry which is preliminary data.</text>
</comment>
<dbReference type="Proteomes" id="UP000646478">
    <property type="component" value="Unassembled WGS sequence"/>
</dbReference>
<organism evidence="8 9">
    <name type="scientific">Brucella endophytica</name>
    <dbReference type="NCBI Taxonomy" id="1963359"/>
    <lineage>
        <taxon>Bacteria</taxon>
        <taxon>Pseudomonadati</taxon>
        <taxon>Pseudomonadota</taxon>
        <taxon>Alphaproteobacteria</taxon>
        <taxon>Hyphomicrobiales</taxon>
        <taxon>Brucellaceae</taxon>
        <taxon>Brucella/Ochrobactrum group</taxon>
        <taxon>Brucella</taxon>
    </lineage>
</organism>
<evidence type="ECO:0000256" key="6">
    <source>
        <dbReference type="RuleBase" id="RU365089"/>
    </source>
</evidence>
<comment type="function">
    <text evidence="1 6">Required for the transposition of the insertion element.</text>
</comment>
<keyword evidence="6" id="KW-0814">Transposable element</keyword>
<evidence type="ECO:0000256" key="7">
    <source>
        <dbReference type="SAM" id="MobiDB-lite"/>
    </source>
</evidence>
<evidence type="ECO:0000256" key="4">
    <source>
        <dbReference type="ARBA" id="ARBA00023125"/>
    </source>
</evidence>
<dbReference type="PANTHER" id="PTHR33217">
    <property type="entry name" value="TRANSPOSASE FOR INSERTION SEQUENCE ELEMENT IS1081"/>
    <property type="match status" value="1"/>
</dbReference>
<evidence type="ECO:0000256" key="3">
    <source>
        <dbReference type="ARBA" id="ARBA00022578"/>
    </source>
</evidence>
<proteinExistence type="inferred from homology"/>